<dbReference type="PANTHER" id="PTHR11839">
    <property type="entry name" value="UDP/ADP-SUGAR PYROPHOSPHATASE"/>
    <property type="match status" value="1"/>
</dbReference>
<dbReference type="GO" id="GO:0005829">
    <property type="term" value="C:cytosol"/>
    <property type="evidence" value="ECO:0007669"/>
    <property type="project" value="TreeGrafter"/>
</dbReference>
<reference evidence="3 4" key="1">
    <citation type="submission" date="2019-07" db="EMBL/GenBank/DDBJ databases">
        <title>Whole genome shotgun sequence of Actinotalea fermentans NBRC 105374.</title>
        <authorList>
            <person name="Hosoyama A."/>
            <person name="Uohara A."/>
            <person name="Ohji S."/>
            <person name="Ichikawa N."/>
        </authorList>
    </citation>
    <scope>NUCLEOTIDE SEQUENCE [LARGE SCALE GENOMIC DNA]</scope>
    <source>
        <strain evidence="3 4">NBRC 105374</strain>
    </source>
</reference>
<proteinExistence type="predicted"/>
<evidence type="ECO:0000259" key="2">
    <source>
        <dbReference type="PROSITE" id="PS51462"/>
    </source>
</evidence>
<gene>
    <name evidence="3" type="ORF">AFE02nite_09060</name>
</gene>
<keyword evidence="1 3" id="KW-0378">Hydrolase</keyword>
<sequence>MSDAVAPADVPGERPVLTSDVVHRGLVWDVVRETVELGPYRTVVREYVRHPGAVAVIALDDDDRVLLLRQYRHPAGAELWEPPAGLLDVPGEDPVAAARRELAEEADLTASQWWLLAEYLTSPGGSDESLRVYLARGLAEVPAAERHHREDEEADMEPVWVPLDDAVTAVLAGRLRNPSTAVGVLAAASCRARGWTDLRPVDRS</sequence>
<accession>A0A511YVD2</accession>
<evidence type="ECO:0000313" key="3">
    <source>
        <dbReference type="EMBL" id="GEN79172.1"/>
    </source>
</evidence>
<comment type="caution">
    <text evidence="3">The sequence shown here is derived from an EMBL/GenBank/DDBJ whole genome shotgun (WGS) entry which is preliminary data.</text>
</comment>
<dbReference type="Gene3D" id="3.90.79.10">
    <property type="entry name" value="Nucleoside Triphosphate Pyrophosphohydrolase"/>
    <property type="match status" value="1"/>
</dbReference>
<dbReference type="CDD" id="cd24158">
    <property type="entry name" value="NUDIX_ADPRase_Rv1700"/>
    <property type="match status" value="1"/>
</dbReference>
<dbReference type="AlphaFoldDB" id="A0A511YVD2"/>
<evidence type="ECO:0000313" key="4">
    <source>
        <dbReference type="Proteomes" id="UP000321484"/>
    </source>
</evidence>
<dbReference type="InterPro" id="IPR000086">
    <property type="entry name" value="NUDIX_hydrolase_dom"/>
</dbReference>
<dbReference type="SUPFAM" id="SSF55811">
    <property type="entry name" value="Nudix"/>
    <property type="match status" value="1"/>
</dbReference>
<evidence type="ECO:0000256" key="1">
    <source>
        <dbReference type="ARBA" id="ARBA00022801"/>
    </source>
</evidence>
<organism evidence="3 4">
    <name type="scientific">Actinotalea fermentans</name>
    <dbReference type="NCBI Taxonomy" id="43671"/>
    <lineage>
        <taxon>Bacteria</taxon>
        <taxon>Bacillati</taxon>
        <taxon>Actinomycetota</taxon>
        <taxon>Actinomycetes</taxon>
        <taxon>Micrococcales</taxon>
        <taxon>Cellulomonadaceae</taxon>
        <taxon>Actinotalea</taxon>
    </lineage>
</organism>
<dbReference type="PROSITE" id="PS51462">
    <property type="entry name" value="NUDIX"/>
    <property type="match status" value="1"/>
</dbReference>
<dbReference type="GO" id="GO:0016787">
    <property type="term" value="F:hydrolase activity"/>
    <property type="evidence" value="ECO:0007669"/>
    <property type="project" value="UniProtKB-KW"/>
</dbReference>
<dbReference type="GO" id="GO:0006753">
    <property type="term" value="P:nucleoside phosphate metabolic process"/>
    <property type="evidence" value="ECO:0007669"/>
    <property type="project" value="TreeGrafter"/>
</dbReference>
<dbReference type="RefSeq" id="WP_034244614.1">
    <property type="nucleotide sequence ID" value="NZ_BJYK01000001.1"/>
</dbReference>
<dbReference type="OrthoDB" id="9806150at2"/>
<dbReference type="GO" id="GO:0019693">
    <property type="term" value="P:ribose phosphate metabolic process"/>
    <property type="evidence" value="ECO:0007669"/>
    <property type="project" value="TreeGrafter"/>
</dbReference>
<dbReference type="PANTHER" id="PTHR11839:SF31">
    <property type="entry name" value="ADP-RIBOSE PYROPHOSPHATASE"/>
    <property type="match status" value="1"/>
</dbReference>
<dbReference type="EMBL" id="BJYK01000001">
    <property type="protein sequence ID" value="GEN79172.1"/>
    <property type="molecule type" value="Genomic_DNA"/>
</dbReference>
<dbReference type="Pfam" id="PF00293">
    <property type="entry name" value="NUDIX"/>
    <property type="match status" value="1"/>
</dbReference>
<dbReference type="Proteomes" id="UP000321484">
    <property type="component" value="Unassembled WGS sequence"/>
</dbReference>
<name>A0A511YVD2_9CELL</name>
<protein>
    <submittedName>
        <fullName evidence="3">NTP pyrophosphohydrolase</fullName>
    </submittedName>
</protein>
<feature type="domain" description="Nudix hydrolase" evidence="2">
    <location>
        <begin position="48"/>
        <end position="188"/>
    </location>
</feature>
<keyword evidence="4" id="KW-1185">Reference proteome</keyword>
<dbReference type="InterPro" id="IPR015797">
    <property type="entry name" value="NUDIX_hydrolase-like_dom_sf"/>
</dbReference>